<evidence type="ECO:0000313" key="1">
    <source>
        <dbReference type="EMBL" id="GHF98338.1"/>
    </source>
</evidence>
<proteinExistence type="predicted"/>
<organism evidence="1 2">
    <name type="scientific">Thalassotalea marina</name>
    <dbReference type="NCBI Taxonomy" id="1673741"/>
    <lineage>
        <taxon>Bacteria</taxon>
        <taxon>Pseudomonadati</taxon>
        <taxon>Pseudomonadota</taxon>
        <taxon>Gammaproteobacteria</taxon>
        <taxon>Alteromonadales</taxon>
        <taxon>Colwelliaceae</taxon>
        <taxon>Thalassotalea</taxon>
    </lineage>
</organism>
<dbReference type="Proteomes" id="UP000623842">
    <property type="component" value="Unassembled WGS sequence"/>
</dbReference>
<reference evidence="1" key="1">
    <citation type="journal article" date="2014" name="Int. J. Syst. Evol. Microbiol.">
        <title>Complete genome sequence of Corynebacterium casei LMG S-19264T (=DSM 44701T), isolated from a smear-ripened cheese.</title>
        <authorList>
            <consortium name="US DOE Joint Genome Institute (JGI-PGF)"/>
            <person name="Walter F."/>
            <person name="Albersmeier A."/>
            <person name="Kalinowski J."/>
            <person name="Ruckert C."/>
        </authorList>
    </citation>
    <scope>NUCLEOTIDE SEQUENCE</scope>
    <source>
        <strain evidence="1">KCTC 42731</strain>
    </source>
</reference>
<dbReference type="PIRSF" id="PIRSF019381">
    <property type="entry name" value="YcjX"/>
    <property type="match status" value="1"/>
</dbReference>
<protein>
    <recommendedName>
        <fullName evidence="3">YcjX family protein</fullName>
    </recommendedName>
</protein>
<name>A0A919BM81_9GAMM</name>
<comment type="caution">
    <text evidence="1">The sequence shown here is derived from an EMBL/GenBank/DDBJ whole genome shotgun (WGS) entry which is preliminary data.</text>
</comment>
<keyword evidence="2" id="KW-1185">Reference proteome</keyword>
<dbReference type="AlphaFoldDB" id="A0A919BM81"/>
<dbReference type="Pfam" id="PF04317">
    <property type="entry name" value="DUF463"/>
    <property type="match status" value="1"/>
</dbReference>
<dbReference type="PANTHER" id="PTHR38605">
    <property type="entry name" value="ATPASE-RELATED"/>
    <property type="match status" value="1"/>
</dbReference>
<dbReference type="RefSeq" id="WP_386006303.1">
    <property type="nucleotide sequence ID" value="NZ_JBHUDA010000015.1"/>
</dbReference>
<dbReference type="InterPro" id="IPR007413">
    <property type="entry name" value="YcjX-like"/>
</dbReference>
<evidence type="ECO:0008006" key="3">
    <source>
        <dbReference type="Google" id="ProtNLM"/>
    </source>
</evidence>
<sequence>MNKLVSQSIEFPMAIINNEHIEQLKSKANKLAKRALDQHINLAVTGLSRSGKTAFITSFVNQLVAESSQSDMSYFKAINHGRFIAAKRVPQKDLHVPRFDYESAMRALSQTPPAWPEPTKGITQLRLSVKFEPDSSILKYATDTATLNIDITDYPGEWLLDLPMLNQTYEEWSEAMQVLLESSPRHEFAKSFIEKVKQLDPFAPTDENALAELASEYTALLHIFREKLGLSLIQPGRFILPGELENAPILQFVPFINFSDIAFERYQKSNDETMIGMMRARFLEYKERVVKQFYKKHFAHFDRQVILADCLTPLNQGVDSFKDLQQTLALISQSFSYGKSNFLSRLFSPKIDKLLFVATKSDHTTPEQHSNLVSLLNQLVQPIRQQVSFENIQIDTLAIASIKATKAGKSSYRGEDISVIQGCKLADNSTITLFPGEVPAELPNENYWQKNHFNFIAFSPLHSASEVKALPHLRMDQVLEFLIGDKMS</sequence>
<evidence type="ECO:0000313" key="2">
    <source>
        <dbReference type="Proteomes" id="UP000623842"/>
    </source>
</evidence>
<accession>A0A919BM81</accession>
<gene>
    <name evidence="1" type="primary">ycjX</name>
    <name evidence="1" type="ORF">GCM10017161_28520</name>
</gene>
<dbReference type="EMBL" id="BNCK01000006">
    <property type="protein sequence ID" value="GHF98338.1"/>
    <property type="molecule type" value="Genomic_DNA"/>
</dbReference>
<dbReference type="PANTHER" id="PTHR38605:SF1">
    <property type="entry name" value="ATPASE"/>
    <property type="match status" value="1"/>
</dbReference>
<reference evidence="1" key="2">
    <citation type="submission" date="2020-09" db="EMBL/GenBank/DDBJ databases">
        <authorList>
            <person name="Sun Q."/>
            <person name="Kim S."/>
        </authorList>
    </citation>
    <scope>NUCLEOTIDE SEQUENCE</scope>
    <source>
        <strain evidence="1">KCTC 42731</strain>
    </source>
</reference>